<evidence type="ECO:0000313" key="3">
    <source>
        <dbReference type="EMBL" id="GHD71655.1"/>
    </source>
</evidence>
<feature type="domain" description="Putative Flp pilus-assembly TadG-like N-terminal" evidence="2">
    <location>
        <begin position="15"/>
        <end position="61"/>
    </location>
</feature>
<keyword evidence="1" id="KW-0472">Membrane</keyword>
<evidence type="ECO:0000256" key="1">
    <source>
        <dbReference type="SAM" id="Phobius"/>
    </source>
</evidence>
<comment type="caution">
    <text evidence="3">The sequence shown here is derived from an EMBL/GenBank/DDBJ whole genome shotgun (WGS) entry which is preliminary data.</text>
</comment>
<name>A0ABQ3H8E3_9NEIS</name>
<keyword evidence="1" id="KW-0812">Transmembrane</keyword>
<dbReference type="Proteomes" id="UP000662678">
    <property type="component" value="Unassembled WGS sequence"/>
</dbReference>
<dbReference type="InterPro" id="IPR028087">
    <property type="entry name" value="Tad_N"/>
</dbReference>
<dbReference type="RefSeq" id="WP_189351948.1">
    <property type="nucleotide sequence ID" value="NZ_BMYP01000003.1"/>
</dbReference>
<keyword evidence="1" id="KW-1133">Transmembrane helix</keyword>
<keyword evidence="4" id="KW-1185">Reference proteome</keyword>
<evidence type="ECO:0000313" key="4">
    <source>
        <dbReference type="Proteomes" id="UP000662678"/>
    </source>
</evidence>
<gene>
    <name evidence="3" type="ORF">GCM10011419_03750</name>
</gene>
<dbReference type="EMBL" id="BMYP01000003">
    <property type="protein sequence ID" value="GHD71655.1"/>
    <property type="molecule type" value="Genomic_DNA"/>
</dbReference>
<accession>A0ABQ3H8E3</accession>
<organism evidence="3 4">
    <name type="scientific">Vogesella fluminis</name>
    <dbReference type="NCBI Taxonomy" id="1069161"/>
    <lineage>
        <taxon>Bacteria</taxon>
        <taxon>Pseudomonadati</taxon>
        <taxon>Pseudomonadota</taxon>
        <taxon>Betaproteobacteria</taxon>
        <taxon>Neisseriales</taxon>
        <taxon>Chromobacteriaceae</taxon>
        <taxon>Vogesella</taxon>
    </lineage>
</organism>
<protein>
    <recommendedName>
        <fullName evidence="2">Putative Flp pilus-assembly TadG-like N-terminal domain-containing protein</fullName>
    </recommendedName>
</protein>
<dbReference type="Pfam" id="PF13400">
    <property type="entry name" value="Tad"/>
    <property type="match status" value="1"/>
</dbReference>
<proteinExistence type="predicted"/>
<feature type="transmembrane region" description="Helical" evidence="1">
    <location>
        <begin position="12"/>
        <end position="36"/>
    </location>
</feature>
<evidence type="ECO:0000259" key="2">
    <source>
        <dbReference type="Pfam" id="PF13400"/>
    </source>
</evidence>
<sequence>MKRTGKLPGRRYQKGAVAIIVGLCIVVLVGFLGLVADLGRLFITKTELSNAADACALAAAAELKGDAESLNRAESAGITVGQRNNVNFQDNAVSILVNSDVTFSETLAGTYFTKNAVAAASIPNMKYAKCTLPQTGIMPWFMGVMGQGAQSVTSHAVASLSPSQTNCAIPVGMCRQKEPYVSPEPTTCSDGTTPDSHGFCIGQWYGSRFTAGGGFEGNFNLIDYSPPSGGASELSALLTGSGQCNLDISNKVGQTGMQQSIAKAWNTRFGLYQGSDNVGNAPPDFTGFAYTATSWVSQFNAYSGTSGATPNFLASRIANTIYQGDVAAGLNLNGNPSSATSAQLAANGADRRMALMPIVDCEEWSDPGKAVDIQKFACVLLLQPMEGPGEETFVEYRGQADLPGNPCATLGLPGAGGGVGPQVPALVR</sequence>
<reference evidence="4" key="1">
    <citation type="journal article" date="2019" name="Int. J. Syst. Evol. Microbiol.">
        <title>The Global Catalogue of Microorganisms (GCM) 10K type strain sequencing project: providing services to taxonomists for standard genome sequencing and annotation.</title>
        <authorList>
            <consortium name="The Broad Institute Genomics Platform"/>
            <consortium name="The Broad Institute Genome Sequencing Center for Infectious Disease"/>
            <person name="Wu L."/>
            <person name="Ma J."/>
        </authorList>
    </citation>
    <scope>NUCLEOTIDE SEQUENCE [LARGE SCALE GENOMIC DNA]</scope>
    <source>
        <strain evidence="4">KCTC 23713</strain>
    </source>
</reference>